<organism evidence="1 2">
    <name type="scientific">Populus alba x Populus x berolinensis</name>
    <dbReference type="NCBI Taxonomy" id="444605"/>
    <lineage>
        <taxon>Eukaryota</taxon>
        <taxon>Viridiplantae</taxon>
        <taxon>Streptophyta</taxon>
        <taxon>Embryophyta</taxon>
        <taxon>Tracheophyta</taxon>
        <taxon>Spermatophyta</taxon>
        <taxon>Magnoliopsida</taxon>
        <taxon>eudicotyledons</taxon>
        <taxon>Gunneridae</taxon>
        <taxon>Pentapetalae</taxon>
        <taxon>rosids</taxon>
        <taxon>fabids</taxon>
        <taxon>Malpighiales</taxon>
        <taxon>Salicaceae</taxon>
        <taxon>Saliceae</taxon>
        <taxon>Populus</taxon>
    </lineage>
</organism>
<keyword evidence="2" id="KW-1185">Reference proteome</keyword>
<evidence type="ECO:0000313" key="1">
    <source>
        <dbReference type="EMBL" id="KAJ7008082.1"/>
    </source>
</evidence>
<name>A0AAD6RH37_9ROSI</name>
<reference evidence="1" key="1">
    <citation type="journal article" date="2023" name="Mol. Ecol. Resour.">
        <title>Chromosome-level genome assembly of a triploid poplar Populus alba 'Berolinensis'.</title>
        <authorList>
            <person name="Chen S."/>
            <person name="Yu Y."/>
            <person name="Wang X."/>
            <person name="Wang S."/>
            <person name="Zhang T."/>
            <person name="Zhou Y."/>
            <person name="He R."/>
            <person name="Meng N."/>
            <person name="Wang Y."/>
            <person name="Liu W."/>
            <person name="Liu Z."/>
            <person name="Liu J."/>
            <person name="Guo Q."/>
            <person name="Huang H."/>
            <person name="Sederoff R.R."/>
            <person name="Wang G."/>
            <person name="Qu G."/>
            <person name="Chen S."/>
        </authorList>
    </citation>
    <scope>NUCLEOTIDE SEQUENCE</scope>
    <source>
        <strain evidence="1">SC-2020</strain>
    </source>
</reference>
<dbReference type="Proteomes" id="UP001164929">
    <property type="component" value="Chromosome 2"/>
</dbReference>
<protein>
    <submittedName>
        <fullName evidence="1">Uncharacterized protein</fullName>
    </submittedName>
</protein>
<proteinExistence type="predicted"/>
<dbReference type="AlphaFoldDB" id="A0AAD6RH37"/>
<dbReference type="EMBL" id="JAQIZT010000002">
    <property type="protein sequence ID" value="KAJ7008082.1"/>
    <property type="molecule type" value="Genomic_DNA"/>
</dbReference>
<comment type="caution">
    <text evidence="1">The sequence shown here is derived from an EMBL/GenBank/DDBJ whole genome shotgun (WGS) entry which is preliminary data.</text>
</comment>
<evidence type="ECO:0000313" key="2">
    <source>
        <dbReference type="Proteomes" id="UP001164929"/>
    </source>
</evidence>
<accession>A0AAD6RH37</accession>
<gene>
    <name evidence="1" type="ORF">NC653_006943</name>
</gene>
<sequence length="85" mass="9352">MIYLFVSSVSLYCHTTSGRPVRFLKTIIGCGHKNNGPLNEQASSIVGLGGGSLNCLLFLKWVLQSVENSPTVWCLFPPRLENRAN</sequence>